<proteinExistence type="predicted"/>
<organism evidence="1 2">
    <name type="scientific">Golovinomyces cichoracearum</name>
    <dbReference type="NCBI Taxonomy" id="62708"/>
    <lineage>
        <taxon>Eukaryota</taxon>
        <taxon>Fungi</taxon>
        <taxon>Dikarya</taxon>
        <taxon>Ascomycota</taxon>
        <taxon>Pezizomycotina</taxon>
        <taxon>Leotiomycetes</taxon>
        <taxon>Erysiphales</taxon>
        <taxon>Erysiphaceae</taxon>
        <taxon>Golovinomyces</taxon>
    </lineage>
</organism>
<reference evidence="1 2" key="1">
    <citation type="journal article" date="2018" name="BMC Genomics">
        <title>Comparative genome analyses reveal sequence features reflecting distinct modes of host-adaptation between dicot and monocot powdery mildew.</title>
        <authorList>
            <person name="Wu Y."/>
            <person name="Ma X."/>
            <person name="Pan Z."/>
            <person name="Kale S.D."/>
            <person name="Song Y."/>
            <person name="King H."/>
            <person name="Zhang Q."/>
            <person name="Presley C."/>
            <person name="Deng X."/>
            <person name="Wei C.I."/>
            <person name="Xiao S."/>
        </authorList>
    </citation>
    <scope>NUCLEOTIDE SEQUENCE [LARGE SCALE GENOMIC DNA]</scope>
    <source>
        <strain evidence="1">UMSG3</strain>
    </source>
</reference>
<gene>
    <name evidence="1" type="ORF">GcM3_101025</name>
</gene>
<protein>
    <submittedName>
        <fullName evidence="1">Uncharacterized protein</fullName>
    </submittedName>
</protein>
<dbReference type="InterPro" id="IPR036052">
    <property type="entry name" value="TrpB-like_PALP_sf"/>
</dbReference>
<dbReference type="Proteomes" id="UP000283383">
    <property type="component" value="Unassembled WGS sequence"/>
</dbReference>
<comment type="caution">
    <text evidence="1">The sequence shown here is derived from an EMBL/GenBank/DDBJ whole genome shotgun (WGS) entry which is preliminary data.</text>
</comment>
<evidence type="ECO:0000313" key="2">
    <source>
        <dbReference type="Proteomes" id="UP000283383"/>
    </source>
</evidence>
<dbReference type="Gene3D" id="3.40.50.1100">
    <property type="match status" value="1"/>
</dbReference>
<accession>A0A420IA96</accession>
<dbReference type="EMBL" id="MCBQ01010134">
    <property type="protein sequence ID" value="RKF71468.1"/>
    <property type="molecule type" value="Genomic_DNA"/>
</dbReference>
<keyword evidence="2" id="KW-1185">Reference proteome</keyword>
<evidence type="ECO:0000313" key="1">
    <source>
        <dbReference type="EMBL" id="RKF71468.1"/>
    </source>
</evidence>
<dbReference type="AlphaFoldDB" id="A0A420IA96"/>
<sequence length="173" mass="19734">MHRFCFILLVARSSHNHHPAYPTRLPKDIKEQVQEILRSVDILATSSRCLLVSPVYTKMCCEFGVSRLSILHPSLGAQDRLTALIREERLYQYPAGTDYAAAKRTNTYVNAFINTDTRQAYATMFREVLRALGEVDRFVVQVGHIHQIENALQTITVDMCKKQASGFGNWYTP</sequence>
<name>A0A420IA96_9PEZI</name>